<sequence length="100" mass="11503">MTTSINPQQSPPWFLTLPVTITRTIQSQIQNMIQNMIQTRSLPYRHANDTTTYFRTAHLPPQATSPRHTTTHHHVRNKTLPLPGVLQPREVDHHQEPGVL</sequence>
<feature type="region of interest" description="Disordered" evidence="1">
    <location>
        <begin position="59"/>
        <end position="100"/>
    </location>
</feature>
<dbReference type="InParanoid" id="L8GAL9"/>
<name>L8GAL9_PSED2</name>
<keyword evidence="3" id="KW-1185">Reference proteome</keyword>
<evidence type="ECO:0000256" key="1">
    <source>
        <dbReference type="SAM" id="MobiDB-lite"/>
    </source>
</evidence>
<dbReference type="HOGENOM" id="CLU_2307234_0_0_1"/>
<organism evidence="2 3">
    <name type="scientific">Pseudogymnoascus destructans (strain ATCC MYA-4855 / 20631-21)</name>
    <name type="common">Bat white-nose syndrome fungus</name>
    <name type="synonym">Geomyces destructans</name>
    <dbReference type="NCBI Taxonomy" id="658429"/>
    <lineage>
        <taxon>Eukaryota</taxon>
        <taxon>Fungi</taxon>
        <taxon>Dikarya</taxon>
        <taxon>Ascomycota</taxon>
        <taxon>Pezizomycotina</taxon>
        <taxon>Leotiomycetes</taxon>
        <taxon>Thelebolales</taxon>
        <taxon>Thelebolaceae</taxon>
        <taxon>Pseudogymnoascus</taxon>
    </lineage>
</organism>
<dbReference type="EMBL" id="GL573255">
    <property type="protein sequence ID" value="ELR10260.1"/>
    <property type="molecule type" value="Genomic_DNA"/>
</dbReference>
<dbReference type="VEuPathDB" id="FungiDB:GMDG_04646"/>
<reference evidence="3" key="1">
    <citation type="submission" date="2010-09" db="EMBL/GenBank/DDBJ databases">
        <title>The genome sequence of Geomyces destructans 20631-21.</title>
        <authorList>
            <consortium name="The Broad Institute Genome Sequencing Platform"/>
            <person name="Cuomo C.A."/>
            <person name="Blehert D.S."/>
            <person name="Lorch J.M."/>
            <person name="Young S.K."/>
            <person name="Zeng Q."/>
            <person name="Gargeya S."/>
            <person name="Fitzgerald M."/>
            <person name="Haas B."/>
            <person name="Abouelleil A."/>
            <person name="Alvarado L."/>
            <person name="Arachchi H.M."/>
            <person name="Berlin A."/>
            <person name="Brown A."/>
            <person name="Chapman S.B."/>
            <person name="Chen Z."/>
            <person name="Dunbar C."/>
            <person name="Freedman E."/>
            <person name="Gearin G."/>
            <person name="Gellesch M."/>
            <person name="Goldberg J."/>
            <person name="Griggs A."/>
            <person name="Gujja S."/>
            <person name="Heiman D."/>
            <person name="Howarth C."/>
            <person name="Larson L."/>
            <person name="Lui A."/>
            <person name="MacDonald P.J.P."/>
            <person name="Montmayeur A."/>
            <person name="Murphy C."/>
            <person name="Neiman D."/>
            <person name="Pearson M."/>
            <person name="Priest M."/>
            <person name="Roberts A."/>
            <person name="Saif S."/>
            <person name="Shea T."/>
            <person name="Shenoy N."/>
            <person name="Sisk P."/>
            <person name="Stolte C."/>
            <person name="Sykes S."/>
            <person name="Wortman J."/>
            <person name="Nusbaum C."/>
            <person name="Birren B."/>
        </authorList>
    </citation>
    <scope>NUCLEOTIDE SEQUENCE [LARGE SCALE GENOMIC DNA]</scope>
    <source>
        <strain evidence="3">ATCC MYA-4855 / 20631-21</strain>
    </source>
</reference>
<feature type="compositionally biased region" description="Basic and acidic residues" evidence="1">
    <location>
        <begin position="89"/>
        <end position="100"/>
    </location>
</feature>
<gene>
    <name evidence="2" type="ORF">GMDG_04646</name>
</gene>
<evidence type="ECO:0000313" key="3">
    <source>
        <dbReference type="Proteomes" id="UP000011064"/>
    </source>
</evidence>
<evidence type="ECO:0000313" key="2">
    <source>
        <dbReference type="EMBL" id="ELR10260.1"/>
    </source>
</evidence>
<dbReference type="Proteomes" id="UP000011064">
    <property type="component" value="Unassembled WGS sequence"/>
</dbReference>
<accession>L8GAL9</accession>
<proteinExistence type="predicted"/>
<protein>
    <submittedName>
        <fullName evidence="2">Uncharacterized protein</fullName>
    </submittedName>
</protein>
<dbReference type="AlphaFoldDB" id="L8GAL9"/>
<feature type="non-terminal residue" evidence="2">
    <location>
        <position position="1"/>
    </location>
</feature>